<name>M1PC78_BARAA</name>
<dbReference type="STRING" id="1094489.BAnh1_03430"/>
<comment type="subcellular location">
    <subcellularLocation>
        <location evidence="1 11">Cytoplasm</location>
    </subcellularLocation>
</comment>
<evidence type="ECO:0000256" key="1">
    <source>
        <dbReference type="ARBA" id="ARBA00004496"/>
    </source>
</evidence>
<keyword evidence="5 11" id="KW-0436">Ligase</keyword>
<dbReference type="KEGG" id="baus:BAnh1_03430"/>
<comment type="similarity">
    <text evidence="2 11">Belongs to the class-II aminoacyl-tRNA synthetase family.</text>
</comment>
<dbReference type="Gene3D" id="1.10.730.10">
    <property type="entry name" value="Isoleucyl-tRNA Synthetase, Domain 1"/>
    <property type="match status" value="1"/>
</dbReference>
<evidence type="ECO:0000256" key="6">
    <source>
        <dbReference type="ARBA" id="ARBA00022741"/>
    </source>
</evidence>
<dbReference type="PRINTS" id="PR01045">
    <property type="entry name" value="TRNASYNTHGB"/>
</dbReference>
<protein>
    <recommendedName>
        <fullName evidence="11">Glycine--tRNA ligase beta subunit</fullName>
        <ecNumber evidence="11">6.1.1.14</ecNumber>
    </recommendedName>
    <alternativeName>
        <fullName evidence="11">Glycyl-tRNA synthetase beta subunit</fullName>
        <shortName evidence="11">GlyRS</shortName>
    </alternativeName>
</protein>
<dbReference type="Proteomes" id="UP000011729">
    <property type="component" value="Chromosome"/>
</dbReference>
<evidence type="ECO:0000256" key="7">
    <source>
        <dbReference type="ARBA" id="ARBA00022840"/>
    </source>
</evidence>
<dbReference type="PROSITE" id="PS50861">
    <property type="entry name" value="AA_TRNA_LIGASE_II_GLYAB"/>
    <property type="match status" value="1"/>
</dbReference>
<dbReference type="RefSeq" id="WP_015397734.1">
    <property type="nucleotide sequence ID" value="NC_020300.1"/>
</dbReference>
<evidence type="ECO:0000256" key="11">
    <source>
        <dbReference type="HAMAP-Rule" id="MF_00255"/>
    </source>
</evidence>
<evidence type="ECO:0000313" key="13">
    <source>
        <dbReference type="EMBL" id="AGF74226.1"/>
    </source>
</evidence>
<evidence type="ECO:0000256" key="5">
    <source>
        <dbReference type="ARBA" id="ARBA00022598"/>
    </source>
</evidence>
<dbReference type="Pfam" id="PF05746">
    <property type="entry name" value="DALR_1"/>
    <property type="match status" value="1"/>
</dbReference>
<organism evidence="13 14">
    <name type="scientific">Bartonella australis (strain Aust/NH1)</name>
    <dbReference type="NCBI Taxonomy" id="1094489"/>
    <lineage>
        <taxon>Bacteria</taxon>
        <taxon>Pseudomonadati</taxon>
        <taxon>Pseudomonadota</taxon>
        <taxon>Alphaproteobacteria</taxon>
        <taxon>Hyphomicrobiales</taxon>
        <taxon>Bartonellaceae</taxon>
        <taxon>Bartonella</taxon>
    </lineage>
</organism>
<dbReference type="AlphaFoldDB" id="M1PC78"/>
<reference evidence="13 14" key="1">
    <citation type="journal article" date="2013" name="PLoS Genet.">
        <title>A gene transfer agent and a dynamic repertoire of secretion systems hold the keys to the explosive radiation of the emerging pathogen Bartonella.</title>
        <authorList>
            <person name="Guy L."/>
            <person name="Nystedt B."/>
            <person name="Toft C."/>
            <person name="Zaremba-Niedzwiedzka K."/>
            <person name="Berglund E.C."/>
            <person name="Granberg F."/>
            <person name="Naslund K."/>
            <person name="Eriksson A.S."/>
            <person name="Andersson S.G."/>
        </authorList>
    </citation>
    <scope>NUCLEOTIDE SEQUENCE [LARGE SCALE GENOMIC DNA]</scope>
    <source>
        <strain evidence="13 14">Aust/NH1</strain>
    </source>
</reference>
<dbReference type="HAMAP" id="MF_00255">
    <property type="entry name" value="Gly_tRNA_synth_beta"/>
    <property type="match status" value="1"/>
</dbReference>
<evidence type="ECO:0000313" key="14">
    <source>
        <dbReference type="Proteomes" id="UP000011729"/>
    </source>
</evidence>
<keyword evidence="14" id="KW-1185">Reference proteome</keyword>
<comment type="subunit">
    <text evidence="3 11">Tetramer of two alpha and two beta subunits.</text>
</comment>
<proteinExistence type="inferred from homology"/>
<evidence type="ECO:0000256" key="2">
    <source>
        <dbReference type="ARBA" id="ARBA00008226"/>
    </source>
</evidence>
<dbReference type="GO" id="GO:0005524">
    <property type="term" value="F:ATP binding"/>
    <property type="evidence" value="ECO:0007669"/>
    <property type="project" value="UniProtKB-UniRule"/>
</dbReference>
<keyword evidence="4 11" id="KW-0963">Cytoplasm</keyword>
<keyword evidence="6 11" id="KW-0547">Nucleotide-binding</keyword>
<evidence type="ECO:0000256" key="3">
    <source>
        <dbReference type="ARBA" id="ARBA00011209"/>
    </source>
</evidence>
<dbReference type="PANTHER" id="PTHR30075">
    <property type="entry name" value="GLYCYL-TRNA SYNTHETASE"/>
    <property type="match status" value="1"/>
</dbReference>
<dbReference type="EC" id="6.1.1.14" evidence="11"/>
<sequence>MPDLLLELFSEEIPARMQRKAAADLKKRVTDQLVNAGLTYKAAREYWTPRRLTLDVRGLPASSQDIVEERKGPNTKSPQQVIDGFLRTTGLDDISEAQIVHDAKKGDFYIAKITKKGRAAEEIIADILPDIIRSFPWQKSMRWGNSSTQNTALKWVRPLQNILCVFGPEIGETHVVPFTVSSLKSNNLTYGHRFLSDSKPIQVRRFGDYIAQLETNKVILDAERRKNIILADAQNLCFANGLTLVEDNVLLEEVAGLVEWPVVLMGDFDKAFLNIPPEIIRLTIQTNQKCFVTSKQGEKANLSNHFVLVSNILASDDGKEIAKGNSKVVRARLSDALYFWQTDQDDLPDIARLESSAKKLNLDLNKPLDQRMARLDHLNVAFHAKLGTQGQRVERIAALTQKIAPLAQADPVLAKRAAILAKADLQTEVVNEFPELQGLMGRKYALLQGEDSRVAEAIEYHYKPQGPTDKISHEPIAVTVALADKIDTLVCFWLINEKPTGSKDPYALRRAALGIIKLVLSNNRKINLMPLFYQAADLLLQQKIKLISPAIKAIQPQSASPEKIEDILLNLLSFFHERLKIHLKDEGVRYDAIEAVMTKDADDFLLVARCIEALTAFINTREGNNLIISVKRAASILENENKKGAPIINKLDPDLFSEVEEKQLYKAAIEVEKKVRDYINAENSSLAFNALIPLTQSIDIFFEKVLVNDKNPTIRTNRLALLECVHAITQEVANFSKLMI</sequence>
<dbReference type="GO" id="GO:0005829">
    <property type="term" value="C:cytosol"/>
    <property type="evidence" value="ECO:0007669"/>
    <property type="project" value="TreeGrafter"/>
</dbReference>
<dbReference type="PATRIC" id="fig|1094489.3.peg.427"/>
<dbReference type="GO" id="GO:0004814">
    <property type="term" value="F:arginine-tRNA ligase activity"/>
    <property type="evidence" value="ECO:0007669"/>
    <property type="project" value="InterPro"/>
</dbReference>
<dbReference type="EMBL" id="CP003123">
    <property type="protein sequence ID" value="AGF74226.1"/>
    <property type="molecule type" value="Genomic_DNA"/>
</dbReference>
<comment type="catalytic activity">
    <reaction evidence="10 11">
        <text>tRNA(Gly) + glycine + ATP = glycyl-tRNA(Gly) + AMP + diphosphate</text>
        <dbReference type="Rhea" id="RHEA:16013"/>
        <dbReference type="Rhea" id="RHEA-COMP:9664"/>
        <dbReference type="Rhea" id="RHEA-COMP:9683"/>
        <dbReference type="ChEBI" id="CHEBI:30616"/>
        <dbReference type="ChEBI" id="CHEBI:33019"/>
        <dbReference type="ChEBI" id="CHEBI:57305"/>
        <dbReference type="ChEBI" id="CHEBI:78442"/>
        <dbReference type="ChEBI" id="CHEBI:78522"/>
        <dbReference type="ChEBI" id="CHEBI:456215"/>
        <dbReference type="EC" id="6.1.1.14"/>
    </reaction>
</comment>
<evidence type="ECO:0000256" key="10">
    <source>
        <dbReference type="ARBA" id="ARBA00047937"/>
    </source>
</evidence>
<dbReference type="eggNOG" id="COG0751">
    <property type="taxonomic scope" value="Bacteria"/>
</dbReference>
<accession>M1PC78</accession>
<evidence type="ECO:0000256" key="8">
    <source>
        <dbReference type="ARBA" id="ARBA00022917"/>
    </source>
</evidence>
<dbReference type="HOGENOM" id="CLU_007220_2_1_5"/>
<dbReference type="OrthoDB" id="9775440at2"/>
<dbReference type="NCBIfam" id="TIGR00211">
    <property type="entry name" value="glyS"/>
    <property type="match status" value="1"/>
</dbReference>
<dbReference type="InterPro" id="IPR008909">
    <property type="entry name" value="DALR_anticod-bd"/>
</dbReference>
<dbReference type="GO" id="GO:0006420">
    <property type="term" value="P:arginyl-tRNA aminoacylation"/>
    <property type="evidence" value="ECO:0007669"/>
    <property type="project" value="InterPro"/>
</dbReference>
<dbReference type="InterPro" id="IPR006194">
    <property type="entry name" value="Gly-tRNA-synth_heterodimer"/>
</dbReference>
<feature type="domain" description="DALR anticodon binding" evidence="12">
    <location>
        <begin position="629"/>
        <end position="728"/>
    </location>
</feature>
<gene>
    <name evidence="11 13" type="primary">glyS</name>
    <name evidence="13" type="ordered locus">BAnh1_03430</name>
</gene>
<evidence type="ECO:0000256" key="4">
    <source>
        <dbReference type="ARBA" id="ARBA00022490"/>
    </source>
</evidence>
<keyword evidence="8 11" id="KW-0648">Protein biosynthesis</keyword>
<dbReference type="GO" id="GO:0004820">
    <property type="term" value="F:glycine-tRNA ligase activity"/>
    <property type="evidence" value="ECO:0007669"/>
    <property type="project" value="UniProtKB-UniRule"/>
</dbReference>
<dbReference type="InterPro" id="IPR015944">
    <property type="entry name" value="Gly-tRNA-synth_bsu"/>
</dbReference>
<evidence type="ECO:0000256" key="9">
    <source>
        <dbReference type="ARBA" id="ARBA00023146"/>
    </source>
</evidence>
<evidence type="ECO:0000259" key="12">
    <source>
        <dbReference type="Pfam" id="PF05746"/>
    </source>
</evidence>
<dbReference type="GO" id="GO:0006426">
    <property type="term" value="P:glycyl-tRNA aminoacylation"/>
    <property type="evidence" value="ECO:0007669"/>
    <property type="project" value="UniProtKB-UniRule"/>
</dbReference>
<keyword evidence="9 11" id="KW-0030">Aminoacyl-tRNA synthetase</keyword>
<keyword evidence="7 11" id="KW-0067">ATP-binding</keyword>
<dbReference type="PANTHER" id="PTHR30075:SF2">
    <property type="entry name" value="GLYCINE--TRNA LIGASE, CHLOROPLASTIC_MITOCHONDRIAL 2"/>
    <property type="match status" value="1"/>
</dbReference>
<dbReference type="SUPFAM" id="SSF109604">
    <property type="entry name" value="HD-domain/PDEase-like"/>
    <property type="match status" value="1"/>
</dbReference>
<dbReference type="Pfam" id="PF02092">
    <property type="entry name" value="tRNA_synt_2f"/>
    <property type="match status" value="1"/>
</dbReference>